<accession>A0A1U7LVP9</accession>
<dbReference type="Pfam" id="PF00326">
    <property type="entry name" value="Peptidase_S9"/>
    <property type="match status" value="1"/>
</dbReference>
<dbReference type="EMBL" id="LXFE01000163">
    <property type="protein sequence ID" value="OLL26591.1"/>
    <property type="molecule type" value="Genomic_DNA"/>
</dbReference>
<dbReference type="GO" id="GO:0008236">
    <property type="term" value="F:serine-type peptidase activity"/>
    <property type="evidence" value="ECO:0007669"/>
    <property type="project" value="InterPro"/>
</dbReference>
<dbReference type="SUPFAM" id="SSF53474">
    <property type="entry name" value="alpha/beta-Hydrolases"/>
    <property type="match status" value="1"/>
</dbReference>
<dbReference type="AlphaFoldDB" id="A0A1U7LVP9"/>
<proteinExistence type="predicted"/>
<comment type="caution">
    <text evidence="2">The sequence shown here is derived from an EMBL/GenBank/DDBJ whole genome shotgun (WGS) entry which is preliminary data.</text>
</comment>
<evidence type="ECO:0000313" key="3">
    <source>
        <dbReference type="Proteomes" id="UP000186594"/>
    </source>
</evidence>
<evidence type="ECO:0000259" key="1">
    <source>
        <dbReference type="Pfam" id="PF00326"/>
    </source>
</evidence>
<dbReference type="Gene3D" id="3.40.50.1820">
    <property type="entry name" value="alpha/beta hydrolase"/>
    <property type="match status" value="1"/>
</dbReference>
<dbReference type="OrthoDB" id="19653at2759"/>
<dbReference type="InterPro" id="IPR029058">
    <property type="entry name" value="AB_hydrolase_fold"/>
</dbReference>
<evidence type="ECO:0000313" key="2">
    <source>
        <dbReference type="EMBL" id="OLL26591.1"/>
    </source>
</evidence>
<feature type="domain" description="Peptidase S9 prolyl oligopeptidase catalytic" evidence="1">
    <location>
        <begin position="76"/>
        <end position="140"/>
    </location>
</feature>
<keyword evidence="3" id="KW-1185">Reference proteome</keyword>
<name>A0A1U7LVP9_NEOID</name>
<organism evidence="2 3">
    <name type="scientific">Neolecta irregularis (strain DAH-3)</name>
    <dbReference type="NCBI Taxonomy" id="1198029"/>
    <lineage>
        <taxon>Eukaryota</taxon>
        <taxon>Fungi</taxon>
        <taxon>Dikarya</taxon>
        <taxon>Ascomycota</taxon>
        <taxon>Taphrinomycotina</taxon>
        <taxon>Neolectales</taxon>
        <taxon>Neolectaceae</taxon>
        <taxon>Neolecta</taxon>
    </lineage>
</organism>
<reference evidence="2 3" key="1">
    <citation type="submission" date="2016-04" db="EMBL/GenBank/DDBJ databases">
        <title>Evolutionary innovation and constraint leading to complex multicellularity in the Ascomycota.</title>
        <authorList>
            <person name="Cisse O."/>
            <person name="Nguyen A."/>
            <person name="Hewitt D.A."/>
            <person name="Jedd G."/>
            <person name="Stajich J.E."/>
        </authorList>
    </citation>
    <scope>NUCLEOTIDE SEQUENCE [LARGE SCALE GENOMIC DNA]</scope>
    <source>
        <strain evidence="2 3">DAH-3</strain>
    </source>
</reference>
<gene>
    <name evidence="2" type="ORF">NEOLI_003817</name>
</gene>
<sequence length="194" mass="21797">MFDVTSPRYSEPGSLGYVYKLPSVDPESYYDFFKESKPIACSPLDSMDYTKQNRLFSCVTFLEKGIYTKTLFGNKVGVKYDNLVPTKIIDASYPPTFVMHGSADTIVPVSESKTFVSSLINSGAEHVFVEVPGAEHDFDWEETDKFYDNYLLKAIQFIESHVTTDLEPAKGCNVNVDDNLSTAKSDDFTKLLMV</sequence>
<dbReference type="GO" id="GO:0006508">
    <property type="term" value="P:proteolysis"/>
    <property type="evidence" value="ECO:0007669"/>
    <property type="project" value="InterPro"/>
</dbReference>
<dbReference type="InterPro" id="IPR001375">
    <property type="entry name" value="Peptidase_S9_cat"/>
</dbReference>
<protein>
    <recommendedName>
        <fullName evidence="1">Peptidase S9 prolyl oligopeptidase catalytic domain-containing protein</fullName>
    </recommendedName>
</protein>
<dbReference type="Proteomes" id="UP000186594">
    <property type="component" value="Unassembled WGS sequence"/>
</dbReference>